<dbReference type="RefSeq" id="WP_014101861.1">
    <property type="nucleotide sequence ID" value="NC_016026.1"/>
</dbReference>
<dbReference type="AlphaFoldDB" id="G2KQ96"/>
<keyword evidence="2" id="KW-0449">Lipoprotein</keyword>
<protein>
    <submittedName>
        <fullName evidence="2">Putative lipoprotein</fullName>
    </submittedName>
</protein>
<sequence length="428" mass="47339">MKKMLLCLAVCALVTPLTGCSSIAKGVTEAIMEKKDKAEDTRLCEIAGPAFEGIEASVAHKAVAGAPGTTKVLMVHGISKHLPGYSARFREKLAASLGLDSMDPTIKNITLTNAVENGEDVGTLRVSRHFSSANDREFLFYELTWSGIGEMDKEVIAFDDSEAYNYRRAGLNKSLKKFMNATVPDLLVYEGLKKGLIDKSVGQSVCWAFRGSWDNMPDNGRHYCNAYDNSIATNIKQDDFYIVTHSLGSRITIDTLNRFAADRENCEECKKLDGLNATLQNETITVFMMANQLPLLQVGQEKSGTTGVTDEYCQPGGSHYSERLVGKVRIVAFSDPNDILSYPIPPDYADAYIDSRYCPEIVNIDLNIAHPKDLLGVTEFANPLEAHVGYQDDDRVIALMTSGLNRNHMHPLIAEKCNWTEYAIKQKK</sequence>
<keyword evidence="3" id="KW-1185">Reference proteome</keyword>
<dbReference type="EMBL" id="CP002382">
    <property type="protein sequence ID" value="AEP08638.1"/>
    <property type="molecule type" value="Genomic_DNA"/>
</dbReference>
<proteinExistence type="predicted"/>
<reference evidence="2 3" key="1">
    <citation type="journal article" date="2011" name="BMC Genomics">
        <title>Genomic insights into an obligate epibiotic bacterial predator: Micavibrio aeruginosavorus ARL-13.</title>
        <authorList>
            <person name="Wang Z."/>
            <person name="Kadouri D."/>
            <person name="Wu M."/>
        </authorList>
    </citation>
    <scope>NUCLEOTIDE SEQUENCE [LARGE SCALE GENOMIC DNA]</scope>
    <source>
        <strain evidence="2 3">ARL-13</strain>
    </source>
</reference>
<feature type="signal peptide" evidence="1">
    <location>
        <begin position="1"/>
        <end position="26"/>
    </location>
</feature>
<dbReference type="KEGG" id="mai:MICA_293"/>
<accession>G2KQ96</accession>
<name>G2KQ96_MICAA</name>
<dbReference type="OrthoDB" id="8477673at2"/>
<dbReference type="Proteomes" id="UP000009286">
    <property type="component" value="Chromosome"/>
</dbReference>
<evidence type="ECO:0000313" key="3">
    <source>
        <dbReference type="Proteomes" id="UP000009286"/>
    </source>
</evidence>
<dbReference type="eggNOG" id="ENOG502ZB2T">
    <property type="taxonomic scope" value="Bacteria"/>
</dbReference>
<dbReference type="STRING" id="856793.MICA_293"/>
<feature type="chain" id="PRO_5003432495" evidence="1">
    <location>
        <begin position="27"/>
        <end position="428"/>
    </location>
</feature>
<evidence type="ECO:0000313" key="2">
    <source>
        <dbReference type="EMBL" id="AEP08638.1"/>
    </source>
</evidence>
<keyword evidence="1" id="KW-0732">Signal</keyword>
<gene>
    <name evidence="2" type="ordered locus">MICA_293</name>
</gene>
<organism evidence="2 3">
    <name type="scientific">Micavibrio aeruginosavorus (strain ARL-13)</name>
    <dbReference type="NCBI Taxonomy" id="856793"/>
    <lineage>
        <taxon>Bacteria</taxon>
        <taxon>Pseudomonadati</taxon>
        <taxon>Bdellovibrionota</taxon>
        <taxon>Bdellovibrionia</taxon>
        <taxon>Bdellovibrionales</taxon>
        <taxon>Pseudobdellovibrionaceae</taxon>
        <taxon>Micavibrio</taxon>
    </lineage>
</organism>
<evidence type="ECO:0000256" key="1">
    <source>
        <dbReference type="SAM" id="SignalP"/>
    </source>
</evidence>
<dbReference type="HOGENOM" id="CLU_634325_0_0_5"/>